<dbReference type="EMBL" id="JACCCY010000003">
    <property type="protein sequence ID" value="NYI50019.1"/>
    <property type="molecule type" value="Genomic_DNA"/>
</dbReference>
<organism evidence="2 3">
    <name type="scientific">Macellibacteroides fermentans</name>
    <dbReference type="NCBI Taxonomy" id="879969"/>
    <lineage>
        <taxon>Bacteria</taxon>
        <taxon>Pseudomonadati</taxon>
        <taxon>Bacteroidota</taxon>
        <taxon>Bacteroidia</taxon>
        <taxon>Bacteroidales</taxon>
        <taxon>Porphyromonadaceae</taxon>
        <taxon>Macellibacteroides</taxon>
    </lineage>
</organism>
<evidence type="ECO:0000313" key="3">
    <source>
        <dbReference type="Proteomes" id="UP000574332"/>
    </source>
</evidence>
<evidence type="ECO:0000313" key="2">
    <source>
        <dbReference type="EMBL" id="NYI50019.1"/>
    </source>
</evidence>
<dbReference type="AlphaFoldDB" id="A0A8E2D863"/>
<dbReference type="InterPro" id="IPR006827">
    <property type="entry name" value="Lant_deHydtase_N"/>
</dbReference>
<dbReference type="RefSeq" id="WP_179399695.1">
    <property type="nucleotide sequence ID" value="NZ_JACCCY010000003.1"/>
</dbReference>
<feature type="domain" description="Lantibiotic dehydratase N-terminal" evidence="1">
    <location>
        <begin position="39"/>
        <end position="102"/>
    </location>
</feature>
<comment type="caution">
    <text evidence="2">The sequence shown here is derived from an EMBL/GenBank/DDBJ whole genome shotgun (WGS) entry which is preliminary data.</text>
</comment>
<dbReference type="Pfam" id="PF04738">
    <property type="entry name" value="Lant_dehydr_N"/>
    <property type="match status" value="1"/>
</dbReference>
<name>A0A8E2D863_9PORP</name>
<gene>
    <name evidence="2" type="ORF">F5613_002149</name>
</gene>
<reference evidence="2 3" key="1">
    <citation type="submission" date="2020-07" db="EMBL/GenBank/DDBJ databases">
        <title>Genomic Encyclopedia of Type Strains, Phase IV (KMG-IV): sequencing the most valuable type-strain genomes for metagenomic binning, comparative biology and taxonomic classification.</title>
        <authorList>
            <person name="Goeker M."/>
        </authorList>
    </citation>
    <scope>NUCLEOTIDE SEQUENCE [LARGE SCALE GENOMIC DNA]</scope>
    <source>
        <strain evidence="2 3">DSM 23697</strain>
    </source>
</reference>
<proteinExistence type="predicted"/>
<sequence length="116" mass="13364">MMYRPFDTFVFRTPLFPINKLNDILSNETLFGDLIKDLIFHEAIFLASPVLYKETLKYLNNNLNDKDAKRLLNSLTKYIERMFVRCTPFGIFAACGVGQVCNNANNSNIVITVYNN</sequence>
<evidence type="ECO:0000259" key="1">
    <source>
        <dbReference type="Pfam" id="PF04738"/>
    </source>
</evidence>
<accession>A0A8E2D863</accession>
<protein>
    <recommendedName>
        <fullName evidence="1">Lantibiotic dehydratase N-terminal domain-containing protein</fullName>
    </recommendedName>
</protein>
<dbReference type="Proteomes" id="UP000574332">
    <property type="component" value="Unassembled WGS sequence"/>
</dbReference>
<keyword evidence="3" id="KW-1185">Reference proteome</keyword>